<organism evidence="3">
    <name type="scientific">Micrurus spixii</name>
    <name type="common">Amazon coral snake</name>
    <dbReference type="NCBI Taxonomy" id="129469"/>
    <lineage>
        <taxon>Eukaryota</taxon>
        <taxon>Metazoa</taxon>
        <taxon>Chordata</taxon>
        <taxon>Craniata</taxon>
        <taxon>Vertebrata</taxon>
        <taxon>Euteleostomi</taxon>
        <taxon>Lepidosauria</taxon>
        <taxon>Squamata</taxon>
        <taxon>Bifurcata</taxon>
        <taxon>Unidentata</taxon>
        <taxon>Episquamata</taxon>
        <taxon>Toxicofera</taxon>
        <taxon>Serpentes</taxon>
        <taxon>Colubroidea</taxon>
        <taxon>Elapidae</taxon>
        <taxon>Elapinae</taxon>
        <taxon>Micrurus</taxon>
    </lineage>
</organism>
<dbReference type="InterPro" id="IPR050462">
    <property type="entry name" value="Retroviral_Gag-Pol_poly"/>
</dbReference>
<dbReference type="GO" id="GO:0019068">
    <property type="term" value="P:virion assembly"/>
    <property type="evidence" value="ECO:0007669"/>
    <property type="project" value="InterPro"/>
</dbReference>
<evidence type="ECO:0000259" key="2">
    <source>
        <dbReference type="Pfam" id="PF02093"/>
    </source>
</evidence>
<dbReference type="Gene3D" id="1.10.375.10">
    <property type="entry name" value="Human Immunodeficiency Virus Type 1 Capsid Protein"/>
    <property type="match status" value="1"/>
</dbReference>
<evidence type="ECO:0000313" key="3">
    <source>
        <dbReference type="EMBL" id="LAB45738.1"/>
    </source>
</evidence>
<reference evidence="3" key="2">
    <citation type="submission" date="2017-11" db="EMBL/GenBank/DDBJ databases">
        <title>Coralsnake Venomics: Analyses of Venom Gland Transcriptomes and Proteomes of Six Brazilian Taxa.</title>
        <authorList>
            <person name="Aird S.D."/>
            <person name="Jorge da Silva N."/>
            <person name="Qiu L."/>
            <person name="Villar-Briones A."/>
            <person name="Aparecida-Saddi V."/>
            <person name="Campos-Telles M.P."/>
            <person name="Grau M."/>
            <person name="Mikheyev A.S."/>
        </authorList>
    </citation>
    <scope>NUCLEOTIDE SEQUENCE</scope>
    <source>
        <tissue evidence="3">Venom_gland</tissue>
    </source>
</reference>
<feature type="region of interest" description="Disordered" evidence="1">
    <location>
        <begin position="58"/>
        <end position="93"/>
    </location>
</feature>
<dbReference type="AlphaFoldDB" id="A0A2D4NK99"/>
<reference evidence="3" key="1">
    <citation type="submission" date="2017-07" db="EMBL/GenBank/DDBJ databases">
        <authorList>
            <person name="Mikheyev A."/>
            <person name="Grau M."/>
        </authorList>
    </citation>
    <scope>NUCLEOTIDE SEQUENCE</scope>
    <source>
        <tissue evidence="3">Venom_gland</tissue>
    </source>
</reference>
<name>A0A2D4NK99_9SAUR</name>
<protein>
    <recommendedName>
        <fullName evidence="2">Core shell protein Gag P30 domain-containing protein</fullName>
    </recommendedName>
</protein>
<accession>A0A2D4NK99</accession>
<dbReference type="PANTHER" id="PTHR33166">
    <property type="entry name" value="GAG_P30 DOMAIN-CONTAINING PROTEIN"/>
    <property type="match status" value="1"/>
</dbReference>
<proteinExistence type="predicted"/>
<dbReference type="Pfam" id="PF02093">
    <property type="entry name" value="Gag_p30"/>
    <property type="match status" value="1"/>
</dbReference>
<dbReference type="InterPro" id="IPR003036">
    <property type="entry name" value="Gag_P30"/>
</dbReference>
<sequence>MNMPSLQADPIALSESLDLFLGPNIYTFVELQHILGYLFSTEERVQIRKAAMAYWDKSQTGVNNPPSADLKFPLTDPEWDNNNPEHRGHMKDHKRIILQGVKHCSPSSKEFS</sequence>
<dbReference type="InterPro" id="IPR008919">
    <property type="entry name" value="Retrov_capsid_N"/>
</dbReference>
<feature type="domain" description="Core shell protein Gag P30" evidence="2">
    <location>
        <begin position="2"/>
        <end position="105"/>
    </location>
</feature>
<dbReference type="SUPFAM" id="SSF47943">
    <property type="entry name" value="Retrovirus capsid protein, N-terminal core domain"/>
    <property type="match status" value="1"/>
</dbReference>
<dbReference type="EMBL" id="IACM01173120">
    <property type="protein sequence ID" value="LAB45738.1"/>
    <property type="molecule type" value="Transcribed_RNA"/>
</dbReference>
<evidence type="ECO:0000256" key="1">
    <source>
        <dbReference type="SAM" id="MobiDB-lite"/>
    </source>
</evidence>